<dbReference type="InterPro" id="IPR029065">
    <property type="entry name" value="Enolase_C-like"/>
</dbReference>
<dbReference type="PANTHER" id="PTHR48080">
    <property type="entry name" value="D-GALACTONATE DEHYDRATASE-RELATED"/>
    <property type="match status" value="1"/>
</dbReference>
<dbReference type="SUPFAM" id="SSF54826">
    <property type="entry name" value="Enolase N-terminal domain-like"/>
    <property type="match status" value="1"/>
</dbReference>
<dbReference type="Gene3D" id="3.30.390.10">
    <property type="entry name" value="Enolase-like, N-terminal domain"/>
    <property type="match status" value="1"/>
</dbReference>
<dbReference type="InterPro" id="IPR013342">
    <property type="entry name" value="Mandelate_racemase_C"/>
</dbReference>
<sequence length="273" mass="30303">MKIIKIEDLHCDAGWRIFSFLKIVTDEGLIGYSEYNESYGSKGLTAVIRPLADSLVGEDPRAVERITATLYGQTRQAPGGMISQAIAAIENALVDLKAKALDVPVYEMLGGPVRDEIRLYWSHCGTYRLHHHEVLGVPQLNSLDGCRNLGKEVADSGFTALKTNMFLFDGSEPRMYMPGFSLRREDQGSWDVALNPDDAVTVAVRDQLMALQEGAGPEVKVLLDMNFNFKTEGYLTMARALDDLGLMWFEIDSYDATALRDIRRACKTPLASC</sequence>
<organism evidence="3">
    <name type="scientific">marine metagenome</name>
    <dbReference type="NCBI Taxonomy" id="408172"/>
    <lineage>
        <taxon>unclassified sequences</taxon>
        <taxon>metagenomes</taxon>
        <taxon>ecological metagenomes</taxon>
    </lineage>
</organism>
<dbReference type="InterPro" id="IPR036849">
    <property type="entry name" value="Enolase-like_C_sf"/>
</dbReference>
<dbReference type="InterPro" id="IPR013341">
    <property type="entry name" value="Mandelate_racemase_N_dom"/>
</dbReference>
<dbReference type="GO" id="GO:0016829">
    <property type="term" value="F:lyase activity"/>
    <property type="evidence" value="ECO:0007669"/>
    <property type="project" value="UniProtKB-KW"/>
</dbReference>
<accession>A0A382R381</accession>
<dbReference type="Gene3D" id="3.20.20.120">
    <property type="entry name" value="Enolase-like C-terminal domain"/>
    <property type="match status" value="1"/>
</dbReference>
<dbReference type="SMART" id="SM00922">
    <property type="entry name" value="MR_MLE"/>
    <property type="match status" value="1"/>
</dbReference>
<dbReference type="EMBL" id="UINC01118501">
    <property type="protein sequence ID" value="SVC91670.1"/>
    <property type="molecule type" value="Genomic_DNA"/>
</dbReference>
<dbReference type="Pfam" id="PF13378">
    <property type="entry name" value="MR_MLE_C"/>
    <property type="match status" value="1"/>
</dbReference>
<feature type="domain" description="Mandelate racemase/muconate lactonizing enzyme C-terminal" evidence="2">
    <location>
        <begin position="143"/>
        <end position="269"/>
    </location>
</feature>
<reference evidence="3" key="1">
    <citation type="submission" date="2018-05" db="EMBL/GenBank/DDBJ databases">
        <authorList>
            <person name="Lanie J.A."/>
            <person name="Ng W.-L."/>
            <person name="Kazmierczak K.M."/>
            <person name="Andrzejewski T.M."/>
            <person name="Davidsen T.M."/>
            <person name="Wayne K.J."/>
            <person name="Tettelin H."/>
            <person name="Glass J.I."/>
            <person name="Rusch D."/>
            <person name="Podicherti R."/>
            <person name="Tsui H.-C.T."/>
            <person name="Winkler M.E."/>
        </authorList>
    </citation>
    <scope>NUCLEOTIDE SEQUENCE</scope>
</reference>
<name>A0A382R381_9ZZZZ</name>
<dbReference type="InterPro" id="IPR029017">
    <property type="entry name" value="Enolase-like_N"/>
</dbReference>
<keyword evidence="1" id="KW-0456">Lyase</keyword>
<protein>
    <recommendedName>
        <fullName evidence="2">Mandelate racemase/muconate lactonizing enzyme C-terminal domain-containing protein</fullName>
    </recommendedName>
</protein>
<dbReference type="AlphaFoldDB" id="A0A382R381"/>
<dbReference type="InterPro" id="IPR034593">
    <property type="entry name" value="DgoD-like"/>
</dbReference>
<dbReference type="PANTHER" id="PTHR48080:SF2">
    <property type="entry name" value="D-GALACTONATE DEHYDRATASE"/>
    <property type="match status" value="1"/>
</dbReference>
<feature type="non-terminal residue" evidence="3">
    <location>
        <position position="273"/>
    </location>
</feature>
<evidence type="ECO:0000313" key="3">
    <source>
        <dbReference type="EMBL" id="SVC91670.1"/>
    </source>
</evidence>
<evidence type="ECO:0000256" key="1">
    <source>
        <dbReference type="ARBA" id="ARBA00023239"/>
    </source>
</evidence>
<proteinExistence type="predicted"/>
<dbReference type="SUPFAM" id="SSF51604">
    <property type="entry name" value="Enolase C-terminal domain-like"/>
    <property type="match status" value="1"/>
</dbReference>
<evidence type="ECO:0000259" key="2">
    <source>
        <dbReference type="SMART" id="SM00922"/>
    </source>
</evidence>
<gene>
    <name evidence="3" type="ORF">METZ01_LOCUS344524</name>
</gene>
<dbReference type="Pfam" id="PF02746">
    <property type="entry name" value="MR_MLE_N"/>
    <property type="match status" value="1"/>
</dbReference>